<reference evidence="2" key="1">
    <citation type="submission" date="2022-01" db="EMBL/GenBank/DDBJ databases">
        <title>Genome Sequence Resource for Two Populations of Ditylenchus destructor, the Migratory Endoparasitic Phytonematode.</title>
        <authorList>
            <person name="Zhang H."/>
            <person name="Lin R."/>
            <person name="Xie B."/>
        </authorList>
    </citation>
    <scope>NUCLEOTIDE SEQUENCE</scope>
    <source>
        <strain evidence="2">BazhouSP</strain>
    </source>
</reference>
<feature type="transmembrane region" description="Helical" evidence="1">
    <location>
        <begin position="301"/>
        <end position="323"/>
    </location>
</feature>
<evidence type="ECO:0000256" key="1">
    <source>
        <dbReference type="SAM" id="Phobius"/>
    </source>
</evidence>
<dbReference type="Proteomes" id="UP001201812">
    <property type="component" value="Unassembled WGS sequence"/>
</dbReference>
<feature type="transmembrane region" description="Helical" evidence="1">
    <location>
        <begin position="77"/>
        <end position="99"/>
    </location>
</feature>
<keyword evidence="1" id="KW-1133">Transmembrane helix</keyword>
<feature type="transmembrane region" description="Helical" evidence="1">
    <location>
        <begin position="43"/>
        <end position="65"/>
    </location>
</feature>
<organism evidence="2 3">
    <name type="scientific">Ditylenchus destructor</name>
    <dbReference type="NCBI Taxonomy" id="166010"/>
    <lineage>
        <taxon>Eukaryota</taxon>
        <taxon>Metazoa</taxon>
        <taxon>Ecdysozoa</taxon>
        <taxon>Nematoda</taxon>
        <taxon>Chromadorea</taxon>
        <taxon>Rhabditida</taxon>
        <taxon>Tylenchina</taxon>
        <taxon>Tylenchomorpha</taxon>
        <taxon>Sphaerularioidea</taxon>
        <taxon>Anguinidae</taxon>
        <taxon>Anguininae</taxon>
        <taxon>Ditylenchus</taxon>
    </lineage>
</organism>
<comment type="caution">
    <text evidence="2">The sequence shown here is derived from an EMBL/GenBank/DDBJ whole genome shotgun (WGS) entry which is preliminary data.</text>
</comment>
<feature type="transmembrane region" description="Helical" evidence="1">
    <location>
        <begin position="137"/>
        <end position="157"/>
    </location>
</feature>
<protein>
    <recommendedName>
        <fullName evidence="4">Transmembrane protein</fullName>
    </recommendedName>
</protein>
<proteinExistence type="predicted"/>
<keyword evidence="1" id="KW-0472">Membrane</keyword>
<evidence type="ECO:0000313" key="3">
    <source>
        <dbReference type="Proteomes" id="UP001201812"/>
    </source>
</evidence>
<sequence>MSTTTAAKSGNVLVLLNTLYTSGFAAVSPTIPMLTSKVMHTLYAASFMIYSMNCVCQWLHIYCIMNGYLTSFPLKNWFAVGLVAVAVSGSMLCALLVMLCVENAFAHRLNITPYKSGLAVIWEAFVEWVHSFNNFRVAFLFMALHDLPIVLTNFFLIPACRCAGPKVLHWPLLVSSLSTSVSLIWRLVMLYFAYRRLVFSPAARKESTLPLRQWSFRNHIGASISISDGGRLNEFDETWPIRWSIATVYGDYPNKQKTVTFYVRDRSETNTPYSFCAFLCSFLFVKTTHSLCALIKRLLCIVLAIISYLGCLMVGCMPCIYFYTCRRNSFAHRHRCSKAFIRYCTFIFHYGMLTLSLLCAFSLLILNFLLIASVHVIGSNDFPPEISRICVSVDKERRTIRPLLLPSRESIPWGFMSVTLGSPDDEYLGRLHCKPIWEDGELGIGLNRQLAGPWQTRVNISLHETLAISTHFVTDYSDTQTNNFRGRHTPSHIFLYDFAIIRHPPLNTTSTTNILSNVNPRRTTTPPIQRNICLRRKQVEWTFIKSLNKLGFPYFLACSSTIRIQRKEMIDCRIRIDKISL</sequence>
<dbReference type="EMBL" id="JAKKPZ010000031">
    <property type="protein sequence ID" value="KAI1709302.1"/>
    <property type="molecule type" value="Genomic_DNA"/>
</dbReference>
<keyword evidence="3" id="KW-1185">Reference proteome</keyword>
<gene>
    <name evidence="2" type="ORF">DdX_11374</name>
</gene>
<accession>A0AAD4N2M8</accession>
<evidence type="ECO:0008006" key="4">
    <source>
        <dbReference type="Google" id="ProtNLM"/>
    </source>
</evidence>
<feature type="transmembrane region" description="Helical" evidence="1">
    <location>
        <begin position="12"/>
        <end position="31"/>
    </location>
</feature>
<feature type="transmembrane region" description="Helical" evidence="1">
    <location>
        <begin position="169"/>
        <end position="194"/>
    </location>
</feature>
<feature type="transmembrane region" description="Helical" evidence="1">
    <location>
        <begin position="343"/>
        <end position="370"/>
    </location>
</feature>
<name>A0AAD4N2M8_9BILA</name>
<keyword evidence="1" id="KW-0812">Transmembrane</keyword>
<dbReference type="AlphaFoldDB" id="A0AAD4N2M8"/>
<evidence type="ECO:0000313" key="2">
    <source>
        <dbReference type="EMBL" id="KAI1709302.1"/>
    </source>
</evidence>